<evidence type="ECO:0000313" key="2">
    <source>
        <dbReference type="EMBL" id="GAQ87519.1"/>
    </source>
</evidence>
<dbReference type="EMBL" id="DF237307">
    <property type="protein sequence ID" value="GAQ87519.1"/>
    <property type="molecule type" value="Genomic_DNA"/>
</dbReference>
<gene>
    <name evidence="2" type="ORF">KFL_003580120</name>
</gene>
<keyword evidence="3" id="KW-1185">Reference proteome</keyword>
<evidence type="ECO:0000313" key="3">
    <source>
        <dbReference type="Proteomes" id="UP000054558"/>
    </source>
</evidence>
<accession>A0A1Y1IDK3</accession>
<feature type="compositionally biased region" description="Basic and acidic residues" evidence="1">
    <location>
        <begin position="77"/>
        <end position="89"/>
    </location>
</feature>
<dbReference type="STRING" id="105231.A0A1Y1IDK3"/>
<feature type="region of interest" description="Disordered" evidence="1">
    <location>
        <begin position="77"/>
        <end position="108"/>
    </location>
</feature>
<sequence length="200" mass="20946">MAALALRSAAAPACAALTFSSPASPAGQSNLRSGGCSFLASCSQLVTQAPSSVAPPQRHASVRAADPDLEDFEKRLESLRRVPRGEGAKAQKRKGAGAEEPRKGDDKKEVYLEPVSLQEPAVNGVPLSLGFAPYAEILNGQLALLGLGALLSVELYTGGALVNFHEGGTIGTQAYFILGLSAMLIKFQKEKISVWPEGKK</sequence>
<evidence type="ECO:0000256" key="1">
    <source>
        <dbReference type="SAM" id="MobiDB-lite"/>
    </source>
</evidence>
<proteinExistence type="predicted"/>
<dbReference type="Proteomes" id="UP000054558">
    <property type="component" value="Unassembled WGS sequence"/>
</dbReference>
<organism evidence="2 3">
    <name type="scientific">Klebsormidium nitens</name>
    <name type="common">Green alga</name>
    <name type="synonym">Ulothrix nitens</name>
    <dbReference type="NCBI Taxonomy" id="105231"/>
    <lineage>
        <taxon>Eukaryota</taxon>
        <taxon>Viridiplantae</taxon>
        <taxon>Streptophyta</taxon>
        <taxon>Klebsormidiophyceae</taxon>
        <taxon>Klebsormidiales</taxon>
        <taxon>Klebsormidiaceae</taxon>
        <taxon>Klebsormidium</taxon>
    </lineage>
</organism>
<name>A0A1Y1IDK3_KLENI</name>
<dbReference type="OrthoDB" id="1934145at2759"/>
<dbReference type="AlphaFoldDB" id="A0A1Y1IDK3"/>
<protein>
    <submittedName>
        <fullName evidence="2">Uncharacterized protein</fullName>
    </submittedName>
</protein>
<feature type="compositionally biased region" description="Basic and acidic residues" evidence="1">
    <location>
        <begin position="96"/>
        <end position="108"/>
    </location>
</feature>
<dbReference type="OMA" id="KFHAPSY"/>
<reference evidence="2 3" key="1">
    <citation type="journal article" date="2014" name="Nat. Commun.">
        <title>Klebsormidium flaccidum genome reveals primary factors for plant terrestrial adaptation.</title>
        <authorList>
            <person name="Hori K."/>
            <person name="Maruyama F."/>
            <person name="Fujisawa T."/>
            <person name="Togashi T."/>
            <person name="Yamamoto N."/>
            <person name="Seo M."/>
            <person name="Sato S."/>
            <person name="Yamada T."/>
            <person name="Mori H."/>
            <person name="Tajima N."/>
            <person name="Moriyama T."/>
            <person name="Ikeuchi M."/>
            <person name="Watanabe M."/>
            <person name="Wada H."/>
            <person name="Kobayashi K."/>
            <person name="Saito M."/>
            <person name="Masuda T."/>
            <person name="Sasaki-Sekimoto Y."/>
            <person name="Mashiguchi K."/>
            <person name="Awai K."/>
            <person name="Shimojima M."/>
            <person name="Masuda S."/>
            <person name="Iwai M."/>
            <person name="Nobusawa T."/>
            <person name="Narise T."/>
            <person name="Kondo S."/>
            <person name="Saito H."/>
            <person name="Sato R."/>
            <person name="Murakawa M."/>
            <person name="Ihara Y."/>
            <person name="Oshima-Yamada Y."/>
            <person name="Ohtaka K."/>
            <person name="Satoh M."/>
            <person name="Sonobe K."/>
            <person name="Ishii M."/>
            <person name="Ohtani R."/>
            <person name="Kanamori-Sato M."/>
            <person name="Honoki R."/>
            <person name="Miyazaki D."/>
            <person name="Mochizuki H."/>
            <person name="Umetsu J."/>
            <person name="Higashi K."/>
            <person name="Shibata D."/>
            <person name="Kamiya Y."/>
            <person name="Sato N."/>
            <person name="Nakamura Y."/>
            <person name="Tabata S."/>
            <person name="Ida S."/>
            <person name="Kurokawa K."/>
            <person name="Ohta H."/>
        </authorList>
    </citation>
    <scope>NUCLEOTIDE SEQUENCE [LARGE SCALE GENOMIC DNA]</scope>
    <source>
        <strain evidence="2 3">NIES-2285</strain>
    </source>
</reference>